<dbReference type="RefSeq" id="WP_255359506.1">
    <property type="nucleotide sequence ID" value="NZ_CP196519.1"/>
</dbReference>
<protein>
    <submittedName>
        <fullName evidence="1">Uncharacterized protein</fullName>
    </submittedName>
</protein>
<sequence>MINRNVNTVVVDTMRVAPTVQAVRLTFFARLRKILCQKGHPL</sequence>
<evidence type="ECO:0000313" key="2">
    <source>
        <dbReference type="Proteomes" id="UP001622968"/>
    </source>
</evidence>
<name>A0ABW8QEH5_9GAMM</name>
<dbReference type="Proteomes" id="UP001622968">
    <property type="component" value="Unassembled WGS sequence"/>
</dbReference>
<accession>A0ABW8QEH5</accession>
<evidence type="ECO:0000313" key="1">
    <source>
        <dbReference type="EMBL" id="MFK8973884.1"/>
    </source>
</evidence>
<reference evidence="1 2" key="1">
    <citation type="submission" date="2024-11" db="EMBL/GenBank/DDBJ databases">
        <title>Draft genomes of five putative biosurfactant-producing Serratia sp. isolates from Laguna de Bay, Philippines.</title>
        <authorList>
            <person name="Lantican N."/>
            <person name="Barredo G.A."/>
            <person name="Rosana A."/>
            <person name="Siababa A.C."/>
            <person name="Montecillo A."/>
        </authorList>
    </citation>
    <scope>NUCLEOTIDE SEQUENCE [LARGE SCALE GENOMIC DNA]</scope>
    <source>
        <strain evidence="1 2">WS11a</strain>
    </source>
</reference>
<gene>
    <name evidence="1" type="ORF">ACJBEI_01515</name>
</gene>
<dbReference type="EMBL" id="JBJHGH010000001">
    <property type="protein sequence ID" value="MFK8973884.1"/>
    <property type="molecule type" value="Genomic_DNA"/>
</dbReference>
<comment type="caution">
    <text evidence="1">The sequence shown here is derived from an EMBL/GenBank/DDBJ whole genome shotgun (WGS) entry which is preliminary data.</text>
</comment>
<organism evidence="1 2">
    <name type="scientific">Serratia sarumanii</name>
    <dbReference type="NCBI Taxonomy" id="3020826"/>
    <lineage>
        <taxon>Bacteria</taxon>
        <taxon>Pseudomonadati</taxon>
        <taxon>Pseudomonadota</taxon>
        <taxon>Gammaproteobacteria</taxon>
        <taxon>Enterobacterales</taxon>
        <taxon>Yersiniaceae</taxon>
        <taxon>Serratia</taxon>
    </lineage>
</organism>
<keyword evidence="2" id="KW-1185">Reference proteome</keyword>
<proteinExistence type="predicted"/>